<feature type="transmembrane region" description="Helical" evidence="1">
    <location>
        <begin position="79"/>
        <end position="100"/>
    </location>
</feature>
<accession>A0A8K0EXV3</accession>
<keyword evidence="1" id="KW-0472">Membrane</keyword>
<keyword evidence="3" id="KW-1185">Reference proteome</keyword>
<gene>
    <name evidence="2" type="primary">Hypp4287</name>
    <name evidence="2" type="ORF">BLAG_LOCUS22522</name>
</gene>
<sequence>MVNFLCYATFRSAILTKCAQKMGKVTIFPTNCCVTELTRTMSAHVNLLFLLACLLFLTSSVDAAGTMSTLAETLGFFGMWYGIIGISIVIIFVIAFAGFVEK</sequence>
<evidence type="ECO:0000256" key="1">
    <source>
        <dbReference type="SAM" id="Phobius"/>
    </source>
</evidence>
<dbReference type="Proteomes" id="UP000838412">
    <property type="component" value="Chromosome 7"/>
</dbReference>
<dbReference type="AlphaFoldDB" id="A0A8K0EXV3"/>
<reference evidence="2" key="1">
    <citation type="submission" date="2022-01" db="EMBL/GenBank/DDBJ databases">
        <authorList>
            <person name="Braso-Vives M."/>
        </authorList>
    </citation>
    <scope>NUCLEOTIDE SEQUENCE</scope>
</reference>
<protein>
    <submittedName>
        <fullName evidence="2">Hypp4287 protein</fullName>
    </submittedName>
</protein>
<organism evidence="2 3">
    <name type="scientific">Branchiostoma lanceolatum</name>
    <name type="common">Common lancelet</name>
    <name type="synonym">Amphioxus lanceolatum</name>
    <dbReference type="NCBI Taxonomy" id="7740"/>
    <lineage>
        <taxon>Eukaryota</taxon>
        <taxon>Metazoa</taxon>
        <taxon>Chordata</taxon>
        <taxon>Cephalochordata</taxon>
        <taxon>Leptocardii</taxon>
        <taxon>Amphioxiformes</taxon>
        <taxon>Branchiostomatidae</taxon>
        <taxon>Branchiostoma</taxon>
    </lineage>
</organism>
<proteinExistence type="predicted"/>
<keyword evidence="1" id="KW-1133">Transmembrane helix</keyword>
<evidence type="ECO:0000313" key="3">
    <source>
        <dbReference type="Proteomes" id="UP000838412"/>
    </source>
</evidence>
<feature type="transmembrane region" description="Helical" evidence="1">
    <location>
        <begin position="47"/>
        <end position="67"/>
    </location>
</feature>
<keyword evidence="1" id="KW-0812">Transmembrane</keyword>
<evidence type="ECO:0000313" key="2">
    <source>
        <dbReference type="EMBL" id="CAH1270111.1"/>
    </source>
</evidence>
<dbReference type="EMBL" id="OV696692">
    <property type="protein sequence ID" value="CAH1270111.1"/>
    <property type="molecule type" value="Genomic_DNA"/>
</dbReference>
<name>A0A8K0EXV3_BRALA</name>